<protein>
    <recommendedName>
        <fullName evidence="6">Ankyrin repeat protein</fullName>
    </recommendedName>
</protein>
<sequence>MFNGLLYFYALRTKENMRPVIHAIHTGNEGTMRNILKAGFDNEIAKKAYLKGKLLGPPLSVAAYFRHESMTKLLLQNGFDTQESCAQQGLPLYIALLRDAGADIHDLELLRRAVGYGREGIVRVLIQDADVDDEDGFGNTMLMLACGEGVQPNVKVVKLLLERGADVHKSNNMDWTALYLAARNGCVPTIRPMLDYGAGRTQNADTVRKELSIATMKKQHEAMLVLIDHQLSSGADTNARTSGKAADLHDYIDMPRHSGCIPLQHAVSNRNLVAVEILFCRGSCAFTNPGCARRAPSLPMESLTLDQFSKSDMSIWLLIRGYRTPRISQKLIDEALSTPCACSIKGEDLSDQCGIYVESCQVDKNASTSE</sequence>
<dbReference type="PROSITE" id="PS50088">
    <property type="entry name" value="ANK_REPEAT"/>
    <property type="match status" value="1"/>
</dbReference>
<reference evidence="4" key="1">
    <citation type="submission" date="2022-11" db="EMBL/GenBank/DDBJ databases">
        <authorList>
            <person name="Petersen C."/>
        </authorList>
    </citation>
    <scope>NUCLEOTIDE SEQUENCE</scope>
    <source>
        <strain evidence="4">IBT 21917</strain>
    </source>
</reference>
<evidence type="ECO:0000313" key="5">
    <source>
        <dbReference type="Proteomes" id="UP001146351"/>
    </source>
</evidence>
<dbReference type="Gene3D" id="1.25.40.20">
    <property type="entry name" value="Ankyrin repeat-containing domain"/>
    <property type="match status" value="1"/>
</dbReference>
<dbReference type="AlphaFoldDB" id="A0A9W9IRP9"/>
<evidence type="ECO:0000313" key="4">
    <source>
        <dbReference type="EMBL" id="KAJ5183048.1"/>
    </source>
</evidence>
<proteinExistence type="predicted"/>
<dbReference type="Proteomes" id="UP001146351">
    <property type="component" value="Unassembled WGS sequence"/>
</dbReference>
<dbReference type="InterPro" id="IPR036770">
    <property type="entry name" value="Ankyrin_rpt-contain_sf"/>
</dbReference>
<dbReference type="PROSITE" id="PS50297">
    <property type="entry name" value="ANK_REP_REGION"/>
    <property type="match status" value="1"/>
</dbReference>
<dbReference type="SUPFAM" id="SSF48403">
    <property type="entry name" value="Ankyrin repeat"/>
    <property type="match status" value="1"/>
</dbReference>
<evidence type="ECO:0000256" key="3">
    <source>
        <dbReference type="PROSITE-ProRule" id="PRU00023"/>
    </source>
</evidence>
<accession>A0A9W9IRP9</accession>
<keyword evidence="2 3" id="KW-0040">ANK repeat</keyword>
<evidence type="ECO:0000256" key="2">
    <source>
        <dbReference type="ARBA" id="ARBA00023043"/>
    </source>
</evidence>
<keyword evidence="1" id="KW-0677">Repeat</keyword>
<feature type="repeat" description="ANK" evidence="3">
    <location>
        <begin position="137"/>
        <end position="172"/>
    </location>
</feature>
<evidence type="ECO:0000256" key="1">
    <source>
        <dbReference type="ARBA" id="ARBA00022737"/>
    </source>
</evidence>
<dbReference type="Pfam" id="PF12796">
    <property type="entry name" value="Ank_2"/>
    <property type="match status" value="1"/>
</dbReference>
<evidence type="ECO:0008006" key="6">
    <source>
        <dbReference type="Google" id="ProtNLM"/>
    </source>
</evidence>
<dbReference type="SMART" id="SM00248">
    <property type="entry name" value="ANK"/>
    <property type="match status" value="6"/>
</dbReference>
<dbReference type="PANTHER" id="PTHR24123:SF141">
    <property type="entry name" value="ANKYRIN 2, ISOFORM U"/>
    <property type="match status" value="1"/>
</dbReference>
<comment type="caution">
    <text evidence="4">The sequence shown here is derived from an EMBL/GenBank/DDBJ whole genome shotgun (WGS) entry which is preliminary data.</text>
</comment>
<gene>
    <name evidence="4" type="ORF">N7492_000664</name>
</gene>
<keyword evidence="5" id="KW-1185">Reference proteome</keyword>
<name>A0A9W9IRP9_9EURO</name>
<dbReference type="PANTHER" id="PTHR24123">
    <property type="entry name" value="ANKYRIN REPEAT-CONTAINING"/>
    <property type="match status" value="1"/>
</dbReference>
<dbReference type="InterPro" id="IPR002110">
    <property type="entry name" value="Ankyrin_rpt"/>
</dbReference>
<reference evidence="4" key="2">
    <citation type="journal article" date="2023" name="IMA Fungus">
        <title>Comparative genomic study of the Penicillium genus elucidates a diverse pangenome and 15 lateral gene transfer events.</title>
        <authorList>
            <person name="Petersen C."/>
            <person name="Sorensen T."/>
            <person name="Nielsen M.R."/>
            <person name="Sondergaard T.E."/>
            <person name="Sorensen J.L."/>
            <person name="Fitzpatrick D.A."/>
            <person name="Frisvad J.C."/>
            <person name="Nielsen K.L."/>
        </authorList>
    </citation>
    <scope>NUCLEOTIDE SEQUENCE</scope>
    <source>
        <strain evidence="4">IBT 21917</strain>
    </source>
</reference>
<dbReference type="InterPro" id="IPR051165">
    <property type="entry name" value="Multifunctional_ANK_Repeat"/>
</dbReference>
<dbReference type="OrthoDB" id="341259at2759"/>
<organism evidence="4 5">
    <name type="scientific">Penicillium capsulatum</name>
    <dbReference type="NCBI Taxonomy" id="69766"/>
    <lineage>
        <taxon>Eukaryota</taxon>
        <taxon>Fungi</taxon>
        <taxon>Dikarya</taxon>
        <taxon>Ascomycota</taxon>
        <taxon>Pezizomycotina</taxon>
        <taxon>Eurotiomycetes</taxon>
        <taxon>Eurotiomycetidae</taxon>
        <taxon>Eurotiales</taxon>
        <taxon>Aspergillaceae</taxon>
        <taxon>Penicillium</taxon>
    </lineage>
</organism>
<dbReference type="EMBL" id="JAPQKO010000001">
    <property type="protein sequence ID" value="KAJ5183048.1"/>
    <property type="molecule type" value="Genomic_DNA"/>
</dbReference>